<evidence type="ECO:0000313" key="2">
    <source>
        <dbReference type="EMBL" id="SMX42844.1"/>
    </source>
</evidence>
<feature type="domain" description="Glycosyltransferase 2-like" evidence="1">
    <location>
        <begin position="5"/>
        <end position="109"/>
    </location>
</feature>
<protein>
    <submittedName>
        <fullName evidence="2">Putative glycosyltransferase EpsJ</fullName>
        <ecNumber evidence="2">2.4.-.-</ecNumber>
    </submittedName>
</protein>
<dbReference type="RefSeq" id="WP_093967291.1">
    <property type="nucleotide sequence ID" value="NZ_FXYE01000002.1"/>
</dbReference>
<organism evidence="2 3">
    <name type="scientific">Actibacterium lipolyticum</name>
    <dbReference type="NCBI Taxonomy" id="1524263"/>
    <lineage>
        <taxon>Bacteria</taxon>
        <taxon>Pseudomonadati</taxon>
        <taxon>Pseudomonadota</taxon>
        <taxon>Alphaproteobacteria</taxon>
        <taxon>Rhodobacterales</taxon>
        <taxon>Roseobacteraceae</taxon>
        <taxon>Actibacterium</taxon>
    </lineage>
</organism>
<proteinExistence type="predicted"/>
<dbReference type="Gene3D" id="3.90.550.10">
    <property type="entry name" value="Spore Coat Polysaccharide Biosynthesis Protein SpsA, Chain A"/>
    <property type="match status" value="1"/>
</dbReference>
<keyword evidence="3" id="KW-1185">Reference proteome</keyword>
<gene>
    <name evidence="2" type="primary">epsJ</name>
    <name evidence="2" type="ORF">COL8621_02096</name>
</gene>
<dbReference type="OrthoDB" id="6653642at2"/>
<dbReference type="PANTHER" id="PTHR43685:SF2">
    <property type="entry name" value="GLYCOSYLTRANSFERASE 2-LIKE DOMAIN-CONTAINING PROTEIN"/>
    <property type="match status" value="1"/>
</dbReference>
<dbReference type="SUPFAM" id="SSF53448">
    <property type="entry name" value="Nucleotide-diphospho-sugar transferases"/>
    <property type="match status" value="1"/>
</dbReference>
<keyword evidence="2" id="KW-0328">Glycosyltransferase</keyword>
<name>A0A238KJH5_9RHOB</name>
<evidence type="ECO:0000259" key="1">
    <source>
        <dbReference type="Pfam" id="PF00535"/>
    </source>
</evidence>
<accession>A0A238KJH5</accession>
<dbReference type="Proteomes" id="UP000202922">
    <property type="component" value="Unassembled WGS sequence"/>
</dbReference>
<dbReference type="PANTHER" id="PTHR43685">
    <property type="entry name" value="GLYCOSYLTRANSFERASE"/>
    <property type="match status" value="1"/>
</dbReference>
<dbReference type="InterPro" id="IPR050834">
    <property type="entry name" value="Glycosyltransf_2"/>
</dbReference>
<dbReference type="EC" id="2.4.-.-" evidence="2"/>
<keyword evidence="2" id="KW-0808">Transferase</keyword>
<dbReference type="AlphaFoldDB" id="A0A238KJH5"/>
<dbReference type="Pfam" id="PF00535">
    <property type="entry name" value="Glycos_transf_2"/>
    <property type="match status" value="1"/>
</dbReference>
<dbReference type="InterPro" id="IPR001173">
    <property type="entry name" value="Glyco_trans_2-like"/>
</dbReference>
<dbReference type="InterPro" id="IPR029044">
    <property type="entry name" value="Nucleotide-diphossugar_trans"/>
</dbReference>
<dbReference type="EMBL" id="FXYE01000002">
    <property type="protein sequence ID" value="SMX42844.1"/>
    <property type="molecule type" value="Genomic_DNA"/>
</dbReference>
<reference evidence="3" key="1">
    <citation type="submission" date="2017-05" db="EMBL/GenBank/DDBJ databases">
        <authorList>
            <person name="Rodrigo-Torres L."/>
            <person name="Arahal R. D."/>
            <person name="Lucena T."/>
        </authorList>
    </citation>
    <scope>NUCLEOTIDE SEQUENCE [LARGE SCALE GENOMIC DNA]</scope>
    <source>
        <strain evidence="3">CECT 8621</strain>
    </source>
</reference>
<dbReference type="GO" id="GO:0016757">
    <property type="term" value="F:glycosyltransferase activity"/>
    <property type="evidence" value="ECO:0007669"/>
    <property type="project" value="UniProtKB-KW"/>
</dbReference>
<sequence length="298" mass="33458">MPRVSVIVPVYRHWDTVAICIAALSRQTFPQEDFEVLLVNNDPDVPPPSDMVFPENTRVIDEARKGSYAARNAGVRQAKGEILCFTDADCRPDEHWVARAVTALADVPNPSRIAGKIALEDEPGAAGWVRTYERMTAFNQKRYVDTGGWAATANMCTHASAFDQVGPFNEEHFSGGDQEWGRRAAAKGIPISLREEVMVYHPPRADFGEIATKYRRITGAKVNTKIAKRGLARMRIGYLVTLPFKIIPSISAAKRIFSLTQHPLRDRIKTYWVTYMIRVVRLAETGRILFLGSEAERR</sequence>
<evidence type="ECO:0000313" key="3">
    <source>
        <dbReference type="Proteomes" id="UP000202922"/>
    </source>
</evidence>